<evidence type="ECO:0000313" key="2">
    <source>
        <dbReference type="EMBL" id="MEX1670680.1"/>
    </source>
</evidence>
<dbReference type="Gene3D" id="3.30.1370.150">
    <property type="entry name" value="Uncharacterised protein PF10928, DUF2810"/>
    <property type="match status" value="1"/>
</dbReference>
<accession>A0ABV3U9N8</accession>
<feature type="coiled-coil region" evidence="1">
    <location>
        <begin position="23"/>
        <end position="50"/>
    </location>
</feature>
<dbReference type="Proteomes" id="UP001557485">
    <property type="component" value="Unassembled WGS sequence"/>
</dbReference>
<gene>
    <name evidence="2" type="ORF">AB4876_17300</name>
</gene>
<keyword evidence="3" id="KW-1185">Reference proteome</keyword>
<sequence length="141" mass="15749">MPAYEAGWGHGLPCLQTLREIDTMNLNQDIQQINNKIDLFRRKLETAKLRDDQKSVLHFKKELSTLNRKIASIKGMQTAQNSSKADALKELGFHRALTKAEQADMGKFKKTVRGLVVVHPLTALGREMGISAVTGYAPAKF</sequence>
<keyword evidence="1" id="KW-0175">Coiled coil</keyword>
<dbReference type="RefSeq" id="WP_368382991.1">
    <property type="nucleotide sequence ID" value="NZ_JBFRYA010000020.1"/>
</dbReference>
<evidence type="ECO:0000313" key="3">
    <source>
        <dbReference type="Proteomes" id="UP001557485"/>
    </source>
</evidence>
<protein>
    <submittedName>
        <fullName evidence="2">YibL family ribosome-associated protein</fullName>
    </submittedName>
</protein>
<comment type="caution">
    <text evidence="2">The sequence shown here is derived from an EMBL/GenBank/DDBJ whole genome shotgun (WGS) entry which is preliminary data.</text>
</comment>
<dbReference type="Pfam" id="PF10928">
    <property type="entry name" value="DUF2810"/>
    <property type="match status" value="1"/>
</dbReference>
<dbReference type="InterPro" id="IPR021230">
    <property type="entry name" value="DUF2810"/>
</dbReference>
<dbReference type="NCBIfam" id="NF008244">
    <property type="entry name" value="PRK11020.1"/>
    <property type="match status" value="1"/>
</dbReference>
<evidence type="ECO:0000256" key="1">
    <source>
        <dbReference type="SAM" id="Coils"/>
    </source>
</evidence>
<organism evidence="2 3">
    <name type="scientific">Zhongshania guokunii</name>
    <dbReference type="NCBI Taxonomy" id="641783"/>
    <lineage>
        <taxon>Bacteria</taxon>
        <taxon>Pseudomonadati</taxon>
        <taxon>Pseudomonadota</taxon>
        <taxon>Gammaproteobacteria</taxon>
        <taxon>Cellvibrionales</taxon>
        <taxon>Spongiibacteraceae</taxon>
        <taxon>Zhongshania</taxon>
    </lineage>
</organism>
<reference evidence="2 3" key="1">
    <citation type="journal article" date="2011" name="Int. J. Syst. Evol. Microbiol.">
        <title>Zhongshania antarctica gen. nov., sp. nov. and Zhongshania guokunii sp. nov., gammaproteobacteria respectively isolated from coastal attached (fast) ice and surface seawater of the Antarctic.</title>
        <authorList>
            <person name="Li H.J."/>
            <person name="Zhang X.Y."/>
            <person name="Chen C.X."/>
            <person name="Zhang Y.J."/>
            <person name="Gao Z.M."/>
            <person name="Yu Y."/>
            <person name="Chen X.L."/>
            <person name="Chen B."/>
            <person name="Zhang Y.Z."/>
        </authorList>
    </citation>
    <scope>NUCLEOTIDE SEQUENCE [LARGE SCALE GENOMIC DNA]</scope>
    <source>
        <strain evidence="2 3">ZS6-22T</strain>
    </source>
</reference>
<name>A0ABV3U9N8_9GAMM</name>
<dbReference type="EMBL" id="JBFRYA010000020">
    <property type="protein sequence ID" value="MEX1670680.1"/>
    <property type="molecule type" value="Genomic_DNA"/>
</dbReference>
<proteinExistence type="predicted"/>